<protein>
    <recommendedName>
        <fullName evidence="4">Acyltransferase 3 domain-containing protein</fullName>
    </recommendedName>
</protein>
<proteinExistence type="predicted"/>
<feature type="transmembrane region" description="Helical" evidence="1">
    <location>
        <begin position="99"/>
        <end position="118"/>
    </location>
</feature>
<dbReference type="Proteomes" id="UP000792457">
    <property type="component" value="Unassembled WGS sequence"/>
</dbReference>
<accession>A0A8K0JYV7</accession>
<reference evidence="2" key="1">
    <citation type="submission" date="2013-04" db="EMBL/GenBank/DDBJ databases">
        <authorList>
            <person name="Qu J."/>
            <person name="Murali S.C."/>
            <person name="Bandaranaike D."/>
            <person name="Bellair M."/>
            <person name="Blankenburg K."/>
            <person name="Chao H."/>
            <person name="Dinh H."/>
            <person name="Doddapaneni H."/>
            <person name="Downs B."/>
            <person name="Dugan-Rocha S."/>
            <person name="Elkadiri S."/>
            <person name="Gnanaolivu R.D."/>
            <person name="Hernandez B."/>
            <person name="Javaid M."/>
            <person name="Jayaseelan J.C."/>
            <person name="Lee S."/>
            <person name="Li M."/>
            <person name="Ming W."/>
            <person name="Munidasa M."/>
            <person name="Muniz J."/>
            <person name="Nguyen L."/>
            <person name="Ongeri F."/>
            <person name="Osuji N."/>
            <person name="Pu L.-L."/>
            <person name="Puazo M."/>
            <person name="Qu C."/>
            <person name="Quiroz J."/>
            <person name="Raj R."/>
            <person name="Weissenberger G."/>
            <person name="Xin Y."/>
            <person name="Zou X."/>
            <person name="Han Y."/>
            <person name="Richards S."/>
            <person name="Worley K."/>
            <person name="Muzny D."/>
            <person name="Gibbs R."/>
        </authorList>
    </citation>
    <scope>NUCLEOTIDE SEQUENCE</scope>
    <source>
        <strain evidence="2">Sampled in the wild</strain>
    </source>
</reference>
<dbReference type="PANTHER" id="PTHR11161">
    <property type="entry name" value="O-ACYLTRANSFERASE"/>
    <property type="match status" value="1"/>
</dbReference>
<keyword evidence="1" id="KW-0472">Membrane</keyword>
<comment type="caution">
    <text evidence="2">The sequence shown here is derived from an EMBL/GenBank/DDBJ whole genome shotgun (WGS) entry which is preliminary data.</text>
</comment>
<evidence type="ECO:0000256" key="1">
    <source>
        <dbReference type="SAM" id="Phobius"/>
    </source>
</evidence>
<sequence length="236" mass="26948">MDFIYFQRGYNRGFGSHDADISSEFYSLDNRLSVTEKSITKELKSKAKHSISLDSTPSLPARLLLCFSVRRNGSKILNLRDEPGKNDEERLACLHGLRAVSLAWVIMVHTYLQVFAIAENKRLRTVRERDLGFQTISNATFSVDTFFTISGLLVAFLYFRAKAPKKNSIGGENNEDSDEAKRIRCPKKEKSAAATDTITFFKLLGYRFLRLVAHFLLLEIIIQKLKYIHSLSHVLH</sequence>
<gene>
    <name evidence="2" type="ORF">J437_LFUL012695</name>
</gene>
<keyword evidence="1" id="KW-0812">Transmembrane</keyword>
<evidence type="ECO:0008006" key="4">
    <source>
        <dbReference type="Google" id="ProtNLM"/>
    </source>
</evidence>
<keyword evidence="1" id="KW-1133">Transmembrane helix</keyword>
<dbReference type="AlphaFoldDB" id="A0A8K0JYV7"/>
<evidence type="ECO:0000313" key="3">
    <source>
        <dbReference type="Proteomes" id="UP000792457"/>
    </source>
</evidence>
<reference evidence="2" key="2">
    <citation type="submission" date="2017-10" db="EMBL/GenBank/DDBJ databases">
        <title>Ladona fulva Genome sequencing and assembly.</title>
        <authorList>
            <person name="Murali S."/>
            <person name="Richards S."/>
            <person name="Bandaranaike D."/>
            <person name="Bellair M."/>
            <person name="Blankenburg K."/>
            <person name="Chao H."/>
            <person name="Dinh H."/>
            <person name="Doddapaneni H."/>
            <person name="Dugan-Rocha S."/>
            <person name="Elkadiri S."/>
            <person name="Gnanaolivu R."/>
            <person name="Hernandez B."/>
            <person name="Skinner E."/>
            <person name="Javaid M."/>
            <person name="Lee S."/>
            <person name="Li M."/>
            <person name="Ming W."/>
            <person name="Munidasa M."/>
            <person name="Muniz J."/>
            <person name="Nguyen L."/>
            <person name="Hughes D."/>
            <person name="Osuji N."/>
            <person name="Pu L.-L."/>
            <person name="Puazo M."/>
            <person name="Qu C."/>
            <person name="Quiroz J."/>
            <person name="Raj R."/>
            <person name="Weissenberger G."/>
            <person name="Xin Y."/>
            <person name="Zou X."/>
            <person name="Han Y."/>
            <person name="Worley K."/>
            <person name="Muzny D."/>
            <person name="Gibbs R."/>
        </authorList>
    </citation>
    <scope>NUCLEOTIDE SEQUENCE</scope>
    <source>
        <strain evidence="2">Sampled in the wild</strain>
    </source>
</reference>
<dbReference type="PANTHER" id="PTHR11161:SF69">
    <property type="entry name" value="NOSE RESISTANT TO FLUOXETINE PROTEIN 6-LIKE PROTEIN"/>
    <property type="match status" value="1"/>
</dbReference>
<dbReference type="EMBL" id="KZ308230">
    <property type="protein sequence ID" value="KAG8225220.1"/>
    <property type="molecule type" value="Genomic_DNA"/>
</dbReference>
<evidence type="ECO:0000313" key="2">
    <source>
        <dbReference type="EMBL" id="KAG8225220.1"/>
    </source>
</evidence>
<name>A0A8K0JYV7_LADFU</name>
<keyword evidence="3" id="KW-1185">Reference proteome</keyword>
<dbReference type="InterPro" id="IPR052728">
    <property type="entry name" value="O2_lipid_transport_reg"/>
</dbReference>
<feature type="transmembrane region" description="Helical" evidence="1">
    <location>
        <begin position="138"/>
        <end position="159"/>
    </location>
</feature>
<organism evidence="2 3">
    <name type="scientific">Ladona fulva</name>
    <name type="common">Scarce chaser dragonfly</name>
    <name type="synonym">Libellula fulva</name>
    <dbReference type="NCBI Taxonomy" id="123851"/>
    <lineage>
        <taxon>Eukaryota</taxon>
        <taxon>Metazoa</taxon>
        <taxon>Ecdysozoa</taxon>
        <taxon>Arthropoda</taxon>
        <taxon>Hexapoda</taxon>
        <taxon>Insecta</taxon>
        <taxon>Pterygota</taxon>
        <taxon>Palaeoptera</taxon>
        <taxon>Odonata</taxon>
        <taxon>Epiprocta</taxon>
        <taxon>Anisoptera</taxon>
        <taxon>Libelluloidea</taxon>
        <taxon>Libellulidae</taxon>
        <taxon>Ladona</taxon>
    </lineage>
</organism>
<dbReference type="OrthoDB" id="207378at2759"/>